<sequence>MGFEWFPTVLVSTLCLLFGQIACHVAVLFRVVPIIQSGELATAPNRQYLGCSIVVPGMQLTLLAWIPGMVVAVILFWMMMMRCPMVQAWRKRRPRDPISPLYKLFCFGGSSSFITVVDLSLRSIASTIVATALSITAPESPYFAALKPYELLIF</sequence>
<reference evidence="2 3" key="1">
    <citation type="journal article" date="2018" name="Evol. Lett.">
        <title>Horizontal gene cluster transfer increased hallucinogenic mushroom diversity.</title>
        <authorList>
            <person name="Reynolds H.T."/>
            <person name="Vijayakumar V."/>
            <person name="Gluck-Thaler E."/>
            <person name="Korotkin H.B."/>
            <person name="Matheny P.B."/>
            <person name="Slot J.C."/>
        </authorList>
    </citation>
    <scope>NUCLEOTIDE SEQUENCE [LARGE SCALE GENOMIC DNA]</scope>
    <source>
        <strain evidence="2 3">2629</strain>
    </source>
</reference>
<comment type="caution">
    <text evidence="2">The sequence shown here is derived from an EMBL/GenBank/DDBJ whole genome shotgun (WGS) entry which is preliminary data.</text>
</comment>
<dbReference type="InParanoid" id="A0A409W9H8"/>
<keyword evidence="1" id="KW-1133">Transmembrane helix</keyword>
<keyword evidence="1" id="KW-0472">Membrane</keyword>
<protein>
    <submittedName>
        <fullName evidence="2">Uncharacterized protein</fullName>
    </submittedName>
</protein>
<dbReference type="OrthoDB" id="3349377at2759"/>
<keyword evidence="1" id="KW-0812">Transmembrane</keyword>
<accession>A0A409W9H8</accession>
<keyword evidence="3" id="KW-1185">Reference proteome</keyword>
<name>A0A409W9H8_9AGAR</name>
<gene>
    <name evidence="2" type="ORF">CVT24_010102</name>
</gene>
<evidence type="ECO:0000313" key="2">
    <source>
        <dbReference type="EMBL" id="PPQ75145.1"/>
    </source>
</evidence>
<dbReference type="AlphaFoldDB" id="A0A409W9H8"/>
<organism evidence="2 3">
    <name type="scientific">Panaeolus cyanescens</name>
    <dbReference type="NCBI Taxonomy" id="181874"/>
    <lineage>
        <taxon>Eukaryota</taxon>
        <taxon>Fungi</taxon>
        <taxon>Dikarya</taxon>
        <taxon>Basidiomycota</taxon>
        <taxon>Agaricomycotina</taxon>
        <taxon>Agaricomycetes</taxon>
        <taxon>Agaricomycetidae</taxon>
        <taxon>Agaricales</taxon>
        <taxon>Agaricineae</taxon>
        <taxon>Galeropsidaceae</taxon>
        <taxon>Panaeolus</taxon>
    </lineage>
</organism>
<dbReference type="EMBL" id="NHTK01005697">
    <property type="protein sequence ID" value="PPQ75145.1"/>
    <property type="molecule type" value="Genomic_DNA"/>
</dbReference>
<evidence type="ECO:0000256" key="1">
    <source>
        <dbReference type="SAM" id="Phobius"/>
    </source>
</evidence>
<dbReference type="Proteomes" id="UP000284842">
    <property type="component" value="Unassembled WGS sequence"/>
</dbReference>
<proteinExistence type="predicted"/>
<evidence type="ECO:0000313" key="3">
    <source>
        <dbReference type="Proteomes" id="UP000284842"/>
    </source>
</evidence>
<feature type="transmembrane region" description="Helical" evidence="1">
    <location>
        <begin position="62"/>
        <end position="80"/>
    </location>
</feature>